<dbReference type="RefSeq" id="WP_074674466.1">
    <property type="nucleotide sequence ID" value="NZ_FNTB01000001.1"/>
</dbReference>
<dbReference type="GO" id="GO:0005975">
    <property type="term" value="P:carbohydrate metabolic process"/>
    <property type="evidence" value="ECO:0007669"/>
    <property type="project" value="UniProtKB-ARBA"/>
</dbReference>
<dbReference type="Gene3D" id="2.60.120.200">
    <property type="match status" value="1"/>
</dbReference>
<dbReference type="SUPFAM" id="SSF49899">
    <property type="entry name" value="Concanavalin A-like lectins/glucanases"/>
    <property type="match status" value="1"/>
</dbReference>
<sequence length="248" mass="28872">MSKHNQNFNFTALVLMTFLFNYGCAQTAKVMALNDSLEVRSTLLYEENFNEDLNSWQVEQMPGGIAKIKDEKLEIDDVAGCTIWFKKELSGPIMIEYDAYIISDGGENDRVSDMNCFWMAKDVEHPDNLFENSAKRHGKFTNYDSLRLYYMGVGGHDNTKTRFRRYVGNGERPLLAAHDFSKQEFLLEPNTTYHIKIIAYDNVIQYYRNGVKMIDLNDDDPYTSGYFGFRTVNNHMTIDNFKVYRLKQ</sequence>
<dbReference type="InterPro" id="IPR013320">
    <property type="entry name" value="ConA-like_dom_sf"/>
</dbReference>
<dbReference type="OrthoDB" id="262615at2"/>
<evidence type="ECO:0000313" key="3">
    <source>
        <dbReference type="Proteomes" id="UP000183038"/>
    </source>
</evidence>
<dbReference type="Proteomes" id="UP000183038">
    <property type="component" value="Unassembled WGS sequence"/>
</dbReference>
<gene>
    <name evidence="2" type="ORF">SAMN05192540_3770</name>
</gene>
<evidence type="ECO:0000259" key="1">
    <source>
        <dbReference type="Pfam" id="PF19763"/>
    </source>
</evidence>
<dbReference type="Pfam" id="PF19763">
    <property type="entry name" value="DUF6250"/>
    <property type="match status" value="1"/>
</dbReference>
<evidence type="ECO:0000313" key="2">
    <source>
        <dbReference type="EMBL" id="SEC67163.1"/>
    </source>
</evidence>
<name>A0A1H4UEU8_9FLAO</name>
<proteinExistence type="predicted"/>
<protein>
    <recommendedName>
        <fullName evidence="1">DUF6250 domain-containing protein</fullName>
    </recommendedName>
</protein>
<dbReference type="EMBL" id="FNTB01000001">
    <property type="protein sequence ID" value="SEC67163.1"/>
    <property type="molecule type" value="Genomic_DNA"/>
</dbReference>
<accession>A0A1H4UEU8</accession>
<dbReference type="InterPro" id="IPR046217">
    <property type="entry name" value="DUF6250"/>
</dbReference>
<reference evidence="2 3" key="1">
    <citation type="submission" date="2016-10" db="EMBL/GenBank/DDBJ databases">
        <authorList>
            <person name="de Groot N.N."/>
        </authorList>
    </citation>
    <scope>NUCLEOTIDE SEQUENCE [LARGE SCALE GENOMIC DNA]</scope>
    <source>
        <strain evidence="2 3">MAR_2009_71</strain>
    </source>
</reference>
<organism evidence="2 3">
    <name type="scientific">Maribacter dokdonensis</name>
    <dbReference type="NCBI Taxonomy" id="320912"/>
    <lineage>
        <taxon>Bacteria</taxon>
        <taxon>Pseudomonadati</taxon>
        <taxon>Bacteroidota</taxon>
        <taxon>Flavobacteriia</taxon>
        <taxon>Flavobacteriales</taxon>
        <taxon>Flavobacteriaceae</taxon>
        <taxon>Maribacter</taxon>
    </lineage>
</organism>
<dbReference type="AlphaFoldDB" id="A0A1H4UEU8"/>
<feature type="domain" description="DUF6250" evidence="1">
    <location>
        <begin position="75"/>
        <end position="241"/>
    </location>
</feature>
<dbReference type="GO" id="GO:0004553">
    <property type="term" value="F:hydrolase activity, hydrolyzing O-glycosyl compounds"/>
    <property type="evidence" value="ECO:0007669"/>
    <property type="project" value="UniProtKB-ARBA"/>
</dbReference>